<proteinExistence type="predicted"/>
<protein>
    <submittedName>
        <fullName evidence="2">Uncharacterized protein</fullName>
    </submittedName>
</protein>
<organism evidence="2 3">
    <name type="scientific">Paludisphaera mucosa</name>
    <dbReference type="NCBI Taxonomy" id="3030827"/>
    <lineage>
        <taxon>Bacteria</taxon>
        <taxon>Pseudomonadati</taxon>
        <taxon>Planctomycetota</taxon>
        <taxon>Planctomycetia</taxon>
        <taxon>Isosphaerales</taxon>
        <taxon>Isosphaeraceae</taxon>
        <taxon>Paludisphaera</taxon>
    </lineage>
</organism>
<evidence type="ECO:0000313" key="3">
    <source>
        <dbReference type="Proteomes" id="UP001216907"/>
    </source>
</evidence>
<dbReference type="Proteomes" id="UP001216907">
    <property type="component" value="Unassembled WGS sequence"/>
</dbReference>
<accession>A0ABT6FEE7</accession>
<comment type="caution">
    <text evidence="2">The sequence shown here is derived from an EMBL/GenBank/DDBJ whole genome shotgun (WGS) entry which is preliminary data.</text>
</comment>
<dbReference type="EMBL" id="JARRAG010000002">
    <property type="protein sequence ID" value="MDG3005947.1"/>
    <property type="molecule type" value="Genomic_DNA"/>
</dbReference>
<reference evidence="2 3" key="1">
    <citation type="submission" date="2023-03" db="EMBL/GenBank/DDBJ databases">
        <title>Paludisphaera mucosa sp. nov. a novel planctomycete from northern fen.</title>
        <authorList>
            <person name="Ivanova A."/>
        </authorList>
    </citation>
    <scope>NUCLEOTIDE SEQUENCE [LARGE SCALE GENOMIC DNA]</scope>
    <source>
        <strain evidence="2 3">Pla2</strain>
    </source>
</reference>
<name>A0ABT6FEE7_9BACT</name>
<sequence>MASSRLMRAGFFFRGRSSAVIGQDVGRALILNLVRSQLAEPPGLLEKPRVVAIRRLLKTGLATGRQKDQGERDQENRRGSGLGAAIPVGSIRDLRIEVSCIFDDWRSR</sequence>
<dbReference type="RefSeq" id="WP_277862260.1">
    <property type="nucleotide sequence ID" value="NZ_JARRAG010000002.1"/>
</dbReference>
<feature type="compositionally biased region" description="Basic and acidic residues" evidence="1">
    <location>
        <begin position="65"/>
        <end position="78"/>
    </location>
</feature>
<feature type="region of interest" description="Disordered" evidence="1">
    <location>
        <begin position="63"/>
        <end position="85"/>
    </location>
</feature>
<evidence type="ECO:0000313" key="2">
    <source>
        <dbReference type="EMBL" id="MDG3005947.1"/>
    </source>
</evidence>
<gene>
    <name evidence="2" type="ORF">PZE19_19380</name>
</gene>
<evidence type="ECO:0000256" key="1">
    <source>
        <dbReference type="SAM" id="MobiDB-lite"/>
    </source>
</evidence>
<keyword evidence="3" id="KW-1185">Reference proteome</keyword>